<dbReference type="EMBL" id="PFMD01000013">
    <property type="protein sequence ID" value="PIY97117.1"/>
    <property type="molecule type" value="Genomic_DNA"/>
</dbReference>
<dbReference type="PANTHER" id="PTHR11373:SF41">
    <property type="entry name" value="METAL-DEPENDENT PHOSPHOHYDROLASE"/>
    <property type="match status" value="1"/>
</dbReference>
<name>A0A2M7RKQ8_9BACT</name>
<dbReference type="SUPFAM" id="SSF109604">
    <property type="entry name" value="HD-domain/PDEase-like"/>
    <property type="match status" value="1"/>
</dbReference>
<dbReference type="AlphaFoldDB" id="A0A2M7RKQ8"/>
<protein>
    <recommendedName>
        <fullName evidence="1">HD domain-containing protein</fullName>
    </recommendedName>
</protein>
<feature type="domain" description="HD" evidence="1">
    <location>
        <begin position="51"/>
        <end position="96"/>
    </location>
</feature>
<dbReference type="InterPro" id="IPR003607">
    <property type="entry name" value="HD/PDEase_dom"/>
</dbReference>
<dbReference type="InterPro" id="IPR006674">
    <property type="entry name" value="HD_domain"/>
</dbReference>
<dbReference type="InterPro" id="IPR050135">
    <property type="entry name" value="dGTPase-like"/>
</dbReference>
<organism evidence="2 3">
    <name type="scientific">Candidatus Kerfeldbacteria bacterium CG_4_10_14_0_8_um_filter_42_10</name>
    <dbReference type="NCBI Taxonomy" id="2014248"/>
    <lineage>
        <taxon>Bacteria</taxon>
        <taxon>Candidatus Kerfeldiibacteriota</taxon>
    </lineage>
</organism>
<dbReference type="CDD" id="cd00077">
    <property type="entry name" value="HDc"/>
    <property type="match status" value="1"/>
</dbReference>
<proteinExistence type="predicted"/>
<evidence type="ECO:0000313" key="2">
    <source>
        <dbReference type="EMBL" id="PIY97117.1"/>
    </source>
</evidence>
<comment type="caution">
    <text evidence="2">The sequence shown here is derived from an EMBL/GenBank/DDBJ whole genome shotgun (WGS) entry which is preliminary data.</text>
</comment>
<dbReference type="GO" id="GO:0006203">
    <property type="term" value="P:dGTP catabolic process"/>
    <property type="evidence" value="ECO:0007669"/>
    <property type="project" value="TreeGrafter"/>
</dbReference>
<sequence length="322" mass="37891">MIYRDRIYGDIEINDPLVLELLQSPELERLNKIYANGIYFYFYPKVDVTKLEHSVGVWYLLKKLGASDNEQIAGLLHDVSHKVFAHVIDYLYGSASTEDHQDSIHPDFLKQGTIKEILKKYELTSEGMGNLKKWNLLDKELPNLCADRLDYTLRDSFPIGFSNKELIQEILNDLIIVKNQICLKSMAVAKKLGRLSLKMQNEYWHTEWGDYSYHLMANIMGYALQKKYISEQDLWMGDKQMIDKLLETKDDSIKNNLSLIKEVRDIPITGTRKNHDLNIKYKFRVIDPLFNNKRLSEWDSEFRKEFEQSKQRAKEGHYLKIK</sequence>
<dbReference type="Gene3D" id="1.10.3210.10">
    <property type="entry name" value="Hypothetical protein af1432"/>
    <property type="match status" value="1"/>
</dbReference>
<dbReference type="GO" id="GO:0008832">
    <property type="term" value="F:dGTPase activity"/>
    <property type="evidence" value="ECO:0007669"/>
    <property type="project" value="TreeGrafter"/>
</dbReference>
<evidence type="ECO:0000259" key="1">
    <source>
        <dbReference type="Pfam" id="PF01966"/>
    </source>
</evidence>
<dbReference type="Pfam" id="PF01966">
    <property type="entry name" value="HD"/>
    <property type="match status" value="1"/>
</dbReference>
<gene>
    <name evidence="2" type="ORF">COY66_01150</name>
</gene>
<evidence type="ECO:0000313" key="3">
    <source>
        <dbReference type="Proteomes" id="UP000230779"/>
    </source>
</evidence>
<accession>A0A2M7RKQ8</accession>
<dbReference type="PANTHER" id="PTHR11373">
    <property type="entry name" value="DEOXYNUCLEOSIDE TRIPHOSPHATE TRIPHOSPHOHYDROLASE"/>
    <property type="match status" value="1"/>
</dbReference>
<reference evidence="2 3" key="1">
    <citation type="submission" date="2017-09" db="EMBL/GenBank/DDBJ databases">
        <title>Depth-based differentiation of microbial function through sediment-hosted aquifers and enrichment of novel symbionts in the deep terrestrial subsurface.</title>
        <authorList>
            <person name="Probst A.J."/>
            <person name="Ladd B."/>
            <person name="Jarett J.K."/>
            <person name="Geller-Mcgrath D.E."/>
            <person name="Sieber C.M."/>
            <person name="Emerson J.B."/>
            <person name="Anantharaman K."/>
            <person name="Thomas B.C."/>
            <person name="Malmstrom R."/>
            <person name="Stieglmeier M."/>
            <person name="Klingl A."/>
            <person name="Woyke T."/>
            <person name="Ryan C.M."/>
            <person name="Banfield J.F."/>
        </authorList>
    </citation>
    <scope>NUCLEOTIDE SEQUENCE [LARGE SCALE GENOMIC DNA]</scope>
    <source>
        <strain evidence="2">CG_4_10_14_0_8_um_filter_42_10</strain>
    </source>
</reference>
<dbReference type="Proteomes" id="UP000230779">
    <property type="component" value="Unassembled WGS sequence"/>
</dbReference>